<dbReference type="AlphaFoldDB" id="A0A7C4VC66"/>
<feature type="transmembrane region" description="Helical" evidence="1">
    <location>
        <begin position="105"/>
        <end position="123"/>
    </location>
</feature>
<dbReference type="GO" id="GO:0005886">
    <property type="term" value="C:plasma membrane"/>
    <property type="evidence" value="ECO:0007669"/>
    <property type="project" value="TreeGrafter"/>
</dbReference>
<dbReference type="PANTHER" id="PTHR35813">
    <property type="entry name" value="INNER MEMBRANE PROTEIN YBAN"/>
    <property type="match status" value="1"/>
</dbReference>
<dbReference type="InterPro" id="IPR007401">
    <property type="entry name" value="DUF454"/>
</dbReference>
<organism evidence="2">
    <name type="scientific">Oceanithermus profundus</name>
    <dbReference type="NCBI Taxonomy" id="187137"/>
    <lineage>
        <taxon>Bacteria</taxon>
        <taxon>Thermotogati</taxon>
        <taxon>Deinococcota</taxon>
        <taxon>Deinococci</taxon>
        <taxon>Thermales</taxon>
        <taxon>Thermaceae</taxon>
        <taxon>Oceanithermus</taxon>
    </lineage>
</organism>
<sequence length="141" mass="16189">MGRTMEPSAKRWLFNLLGFVFLGLAALGVVLPVLPTTPLVLLALWAFANGSERMYRYVYHHRWFGAAARDWKRHKAIPRRGKVLASVTVGLTALYLIFFSEAPRWAAWTSVALMAYGMFFVHTRPTLERIKPRTQEAPERR</sequence>
<dbReference type="Proteomes" id="UP000885759">
    <property type="component" value="Unassembled WGS sequence"/>
</dbReference>
<keyword evidence="1" id="KW-0472">Membrane</keyword>
<evidence type="ECO:0000313" key="2">
    <source>
        <dbReference type="EMBL" id="HGY09486.1"/>
    </source>
</evidence>
<accession>A0A7C4VC66</accession>
<feature type="transmembrane region" description="Helical" evidence="1">
    <location>
        <begin position="39"/>
        <end position="59"/>
    </location>
</feature>
<dbReference type="Pfam" id="PF04304">
    <property type="entry name" value="DUF454"/>
    <property type="match status" value="1"/>
</dbReference>
<gene>
    <name evidence="2" type="ORF">ENK37_05470</name>
</gene>
<keyword evidence="1" id="KW-1133">Transmembrane helix</keyword>
<protein>
    <submittedName>
        <fullName evidence="2">DUF454 domain-containing protein</fullName>
    </submittedName>
</protein>
<comment type="caution">
    <text evidence="2">The sequence shown here is derived from an EMBL/GenBank/DDBJ whole genome shotgun (WGS) entry which is preliminary data.</text>
</comment>
<feature type="transmembrane region" description="Helical" evidence="1">
    <location>
        <begin position="80"/>
        <end position="99"/>
    </location>
</feature>
<proteinExistence type="predicted"/>
<reference evidence="2" key="1">
    <citation type="journal article" date="2020" name="mSystems">
        <title>Genome- and Community-Level Interaction Insights into Carbon Utilization and Element Cycling Functions of Hydrothermarchaeota in Hydrothermal Sediment.</title>
        <authorList>
            <person name="Zhou Z."/>
            <person name="Liu Y."/>
            <person name="Xu W."/>
            <person name="Pan J."/>
            <person name="Luo Z.H."/>
            <person name="Li M."/>
        </authorList>
    </citation>
    <scope>NUCLEOTIDE SEQUENCE [LARGE SCALE GENOMIC DNA]</scope>
    <source>
        <strain evidence="2">HyVt-570</strain>
    </source>
</reference>
<dbReference type="PANTHER" id="PTHR35813:SF1">
    <property type="entry name" value="INNER MEMBRANE PROTEIN YBAN"/>
    <property type="match status" value="1"/>
</dbReference>
<dbReference type="EMBL" id="DRPZ01000145">
    <property type="protein sequence ID" value="HGY09486.1"/>
    <property type="molecule type" value="Genomic_DNA"/>
</dbReference>
<name>A0A7C4VC66_9DEIN</name>
<feature type="transmembrane region" description="Helical" evidence="1">
    <location>
        <begin position="12"/>
        <end position="33"/>
    </location>
</feature>
<evidence type="ECO:0000256" key="1">
    <source>
        <dbReference type="SAM" id="Phobius"/>
    </source>
</evidence>
<keyword evidence="1" id="KW-0812">Transmembrane</keyword>
<dbReference type="PIRSF" id="PIRSF016789">
    <property type="entry name" value="DUF454"/>
    <property type="match status" value="1"/>
</dbReference>